<dbReference type="Proteomes" id="UP001595803">
    <property type="component" value="Unassembled WGS sequence"/>
</dbReference>
<evidence type="ECO:0000259" key="3">
    <source>
        <dbReference type="Pfam" id="PF00483"/>
    </source>
</evidence>
<proteinExistence type="predicted"/>
<dbReference type="Gene3D" id="2.160.10.10">
    <property type="entry name" value="Hexapeptide repeat proteins"/>
    <property type="match status" value="1"/>
</dbReference>
<dbReference type="PANTHER" id="PTHR43584:SF8">
    <property type="entry name" value="N-ACETYLMURAMATE ALPHA-1-PHOSPHATE URIDYLYLTRANSFERASE"/>
    <property type="match status" value="1"/>
</dbReference>
<dbReference type="Pfam" id="PF00483">
    <property type="entry name" value="NTP_transferase"/>
    <property type="match status" value="1"/>
</dbReference>
<feature type="domain" description="Nucleotidyl transferase" evidence="3">
    <location>
        <begin position="3"/>
        <end position="227"/>
    </location>
</feature>
<dbReference type="SUPFAM" id="SSF53448">
    <property type="entry name" value="Nucleotide-diphospho-sugar transferases"/>
    <property type="match status" value="1"/>
</dbReference>
<dbReference type="Gene3D" id="3.90.550.10">
    <property type="entry name" value="Spore Coat Polysaccharide Biosynthesis Protein SpsA, Chain A"/>
    <property type="match status" value="1"/>
</dbReference>
<organism evidence="4 5">
    <name type="scientific">Deinococcus rufus</name>
    <dbReference type="NCBI Taxonomy" id="2136097"/>
    <lineage>
        <taxon>Bacteria</taxon>
        <taxon>Thermotogati</taxon>
        <taxon>Deinococcota</taxon>
        <taxon>Deinococci</taxon>
        <taxon>Deinococcales</taxon>
        <taxon>Deinococcaceae</taxon>
        <taxon>Deinococcus</taxon>
    </lineage>
</organism>
<accession>A0ABV7ZH47</accession>
<evidence type="ECO:0000256" key="1">
    <source>
        <dbReference type="ARBA" id="ARBA00022679"/>
    </source>
</evidence>
<keyword evidence="5" id="KW-1185">Reference proteome</keyword>
<dbReference type="InterPro" id="IPR050065">
    <property type="entry name" value="GlmU-like"/>
</dbReference>
<comment type="caution">
    <text evidence="4">The sequence shown here is derived from an EMBL/GenBank/DDBJ whole genome shotgun (WGS) entry which is preliminary data.</text>
</comment>
<name>A0ABV7ZH47_9DEIO</name>
<dbReference type="InterPro" id="IPR029044">
    <property type="entry name" value="Nucleotide-diphossugar_trans"/>
</dbReference>
<dbReference type="RefSeq" id="WP_322474575.1">
    <property type="nucleotide sequence ID" value="NZ_JBHRZG010000024.1"/>
</dbReference>
<reference evidence="5" key="1">
    <citation type="journal article" date="2019" name="Int. J. Syst. Evol. Microbiol.">
        <title>The Global Catalogue of Microorganisms (GCM) 10K type strain sequencing project: providing services to taxonomists for standard genome sequencing and annotation.</title>
        <authorList>
            <consortium name="The Broad Institute Genomics Platform"/>
            <consortium name="The Broad Institute Genome Sequencing Center for Infectious Disease"/>
            <person name="Wu L."/>
            <person name="Ma J."/>
        </authorList>
    </citation>
    <scope>NUCLEOTIDE SEQUENCE [LARGE SCALE GENOMIC DNA]</scope>
    <source>
        <strain evidence="5">CCTCC AB 2017081</strain>
    </source>
</reference>
<sequence length="346" mass="36335">MNGLILAAGRGSRLLPVSATRPKHAVPVAGVPIIARAVAALRQAGVERIGVVVSPASEQDLRDATQHLGPVHFIQQREALGTGHAVLAAREFLADRPTLLYLGDNLFQDSLLPLRTALEDGADAVVGVKRVPNPQAYGVAVVEHGRLLRVVEKPLHPESDLAACGVFAFHPDLLDDVAALLPSTRGELEFPQAIMALVARGGTVRAVEFGGFWSDAGAPADLLVANTYFLGQLTGRVEGRVLSSDLRGLVVVEPGASVQDSDLTGPLWIGPHASIRGSTLGPNVSVGAHARIHGATVTDSLIDDFARILHPERPLTRAIVGRHATVTAPGVGDLHLVIGDRSIAQQ</sequence>
<keyword evidence="2" id="KW-0548">Nucleotidyltransferase</keyword>
<protein>
    <submittedName>
        <fullName evidence="4">Sugar phosphate nucleotidyltransferase</fullName>
    </submittedName>
</protein>
<evidence type="ECO:0000313" key="5">
    <source>
        <dbReference type="Proteomes" id="UP001595803"/>
    </source>
</evidence>
<dbReference type="EMBL" id="JBHRZG010000024">
    <property type="protein sequence ID" value="MFC3835426.1"/>
    <property type="molecule type" value="Genomic_DNA"/>
</dbReference>
<dbReference type="InterPro" id="IPR005835">
    <property type="entry name" value="NTP_transferase_dom"/>
</dbReference>
<keyword evidence="1" id="KW-0808">Transferase</keyword>
<gene>
    <name evidence="4" type="ORF">ACFOSB_21400</name>
</gene>
<dbReference type="PANTHER" id="PTHR43584">
    <property type="entry name" value="NUCLEOTIDYL TRANSFERASE"/>
    <property type="match status" value="1"/>
</dbReference>
<evidence type="ECO:0000256" key="2">
    <source>
        <dbReference type="ARBA" id="ARBA00022695"/>
    </source>
</evidence>
<evidence type="ECO:0000313" key="4">
    <source>
        <dbReference type="EMBL" id="MFC3835426.1"/>
    </source>
</evidence>